<feature type="transmembrane region" description="Helical" evidence="7">
    <location>
        <begin position="183"/>
        <end position="201"/>
    </location>
</feature>
<feature type="transmembrane region" description="Helical" evidence="7">
    <location>
        <begin position="243"/>
        <end position="263"/>
    </location>
</feature>
<evidence type="ECO:0000256" key="8">
    <source>
        <dbReference type="SAM" id="SignalP"/>
    </source>
</evidence>
<reference evidence="10 11" key="1">
    <citation type="submission" date="2016-10" db="EMBL/GenBank/DDBJ databases">
        <authorList>
            <person name="de Groot N.N."/>
        </authorList>
    </citation>
    <scope>NUCLEOTIDE SEQUENCE [LARGE SCALE GENOMIC DNA]</scope>
    <source>
        <strain>GEY</strain>
        <strain evidence="11">DSM 9560</strain>
    </source>
</reference>
<organism evidence="10 11">
    <name type="scientific">Thermoflexibacter ruber</name>
    <dbReference type="NCBI Taxonomy" id="1003"/>
    <lineage>
        <taxon>Bacteria</taxon>
        <taxon>Pseudomonadati</taxon>
        <taxon>Bacteroidota</taxon>
        <taxon>Cytophagia</taxon>
        <taxon>Cytophagales</taxon>
        <taxon>Thermoflexibacteraceae</taxon>
        <taxon>Thermoflexibacter</taxon>
    </lineage>
</organism>
<dbReference type="PANTHER" id="PTHR43304">
    <property type="entry name" value="PHYTOCHROME-LIKE PROTEIN CPH1"/>
    <property type="match status" value="1"/>
</dbReference>
<feature type="domain" description="Histidine kinase" evidence="9">
    <location>
        <begin position="535"/>
        <end position="749"/>
    </location>
</feature>
<proteinExistence type="predicted"/>
<dbReference type="SUPFAM" id="SSF55874">
    <property type="entry name" value="ATPase domain of HSP90 chaperone/DNA topoisomerase II/histidine kinase"/>
    <property type="match status" value="1"/>
</dbReference>
<dbReference type="Gene3D" id="2.60.40.2380">
    <property type="match status" value="1"/>
</dbReference>
<dbReference type="InterPro" id="IPR003661">
    <property type="entry name" value="HisK_dim/P_dom"/>
</dbReference>
<feature type="transmembrane region" description="Helical" evidence="7">
    <location>
        <begin position="300"/>
        <end position="318"/>
    </location>
</feature>
<evidence type="ECO:0000256" key="5">
    <source>
        <dbReference type="ARBA" id="ARBA00022777"/>
    </source>
</evidence>
<evidence type="ECO:0000256" key="2">
    <source>
        <dbReference type="ARBA" id="ARBA00012438"/>
    </source>
</evidence>
<dbReference type="InterPro" id="IPR005467">
    <property type="entry name" value="His_kinase_dom"/>
</dbReference>
<dbReference type="InterPro" id="IPR036097">
    <property type="entry name" value="HisK_dim/P_sf"/>
</dbReference>
<dbReference type="SUPFAM" id="SSF47384">
    <property type="entry name" value="Homodimeric domain of signal transducing histidine kinase"/>
    <property type="match status" value="1"/>
</dbReference>
<feature type="transmembrane region" description="Helical" evidence="7">
    <location>
        <begin position="275"/>
        <end position="294"/>
    </location>
</feature>
<gene>
    <name evidence="10" type="ORF">SAMN04488541_102214</name>
</gene>
<feature type="signal peptide" evidence="8">
    <location>
        <begin position="1"/>
        <end position="16"/>
    </location>
</feature>
<dbReference type="Gene3D" id="3.30.565.10">
    <property type="entry name" value="Histidine kinase-like ATPase, C-terminal domain"/>
    <property type="match status" value="1"/>
</dbReference>
<dbReference type="InterPro" id="IPR036890">
    <property type="entry name" value="HATPase_C_sf"/>
</dbReference>
<dbReference type="InterPro" id="IPR003594">
    <property type="entry name" value="HATPase_dom"/>
</dbReference>
<dbReference type="Gene3D" id="1.10.287.130">
    <property type="match status" value="1"/>
</dbReference>
<keyword evidence="11" id="KW-1185">Reference proteome</keyword>
<dbReference type="InterPro" id="IPR052162">
    <property type="entry name" value="Sensor_kinase/Photoreceptor"/>
</dbReference>
<keyword evidence="5 10" id="KW-0418">Kinase</keyword>
<dbReference type="PRINTS" id="PR00344">
    <property type="entry name" value="BCTRLSENSOR"/>
</dbReference>
<comment type="catalytic activity">
    <reaction evidence="1">
        <text>ATP + protein L-histidine = ADP + protein N-phospho-L-histidine.</text>
        <dbReference type="EC" id="2.7.13.3"/>
    </reaction>
</comment>
<feature type="transmembrane region" description="Helical" evidence="7">
    <location>
        <begin position="208"/>
        <end position="231"/>
    </location>
</feature>
<evidence type="ECO:0000256" key="4">
    <source>
        <dbReference type="ARBA" id="ARBA00022679"/>
    </source>
</evidence>
<dbReference type="SMART" id="SM00387">
    <property type="entry name" value="HATPase_c"/>
    <property type="match status" value="1"/>
</dbReference>
<protein>
    <recommendedName>
        <fullName evidence="2">histidine kinase</fullName>
        <ecNumber evidence="2">2.7.13.3</ecNumber>
    </recommendedName>
</protein>
<keyword evidence="8" id="KW-0732">Signal</keyword>
<keyword evidence="7" id="KW-0812">Transmembrane</keyword>
<dbReference type="EC" id="2.7.13.3" evidence="2"/>
<dbReference type="InterPro" id="IPR011623">
    <property type="entry name" value="7TMR_DISM_rcpt_extracell_dom1"/>
</dbReference>
<feature type="chain" id="PRO_5011441257" description="histidine kinase" evidence="8">
    <location>
        <begin position="17"/>
        <end position="750"/>
    </location>
</feature>
<dbReference type="PANTHER" id="PTHR43304:SF1">
    <property type="entry name" value="PAC DOMAIN-CONTAINING PROTEIN"/>
    <property type="match status" value="1"/>
</dbReference>
<evidence type="ECO:0000256" key="3">
    <source>
        <dbReference type="ARBA" id="ARBA00022553"/>
    </source>
</evidence>
<evidence type="ECO:0000313" key="11">
    <source>
        <dbReference type="Proteomes" id="UP000199513"/>
    </source>
</evidence>
<accession>A0A1I2H6X2</accession>
<dbReference type="Pfam" id="PF02518">
    <property type="entry name" value="HATPase_c"/>
    <property type="match status" value="1"/>
</dbReference>
<dbReference type="STRING" id="1003.SAMN04488541_102214"/>
<dbReference type="AlphaFoldDB" id="A0A1I2H6X2"/>
<dbReference type="PROSITE" id="PS50109">
    <property type="entry name" value="HIS_KIN"/>
    <property type="match status" value="1"/>
</dbReference>
<name>A0A1I2H6X2_9BACT</name>
<evidence type="ECO:0000256" key="1">
    <source>
        <dbReference type="ARBA" id="ARBA00000085"/>
    </source>
</evidence>
<dbReference type="GO" id="GO:0000155">
    <property type="term" value="F:phosphorelay sensor kinase activity"/>
    <property type="evidence" value="ECO:0007669"/>
    <property type="project" value="InterPro"/>
</dbReference>
<dbReference type="InterPro" id="IPR004358">
    <property type="entry name" value="Sig_transdc_His_kin-like_C"/>
</dbReference>
<evidence type="ECO:0000313" key="10">
    <source>
        <dbReference type="EMBL" id="SFF25442.1"/>
    </source>
</evidence>
<dbReference type="Pfam" id="PF07696">
    <property type="entry name" value="7TMR-DISMED2"/>
    <property type="match status" value="1"/>
</dbReference>
<keyword evidence="6" id="KW-0175">Coiled coil</keyword>
<keyword evidence="4" id="KW-0808">Transferase</keyword>
<evidence type="ECO:0000256" key="7">
    <source>
        <dbReference type="SAM" id="Phobius"/>
    </source>
</evidence>
<evidence type="ECO:0000259" key="9">
    <source>
        <dbReference type="PROSITE" id="PS50109"/>
    </source>
</evidence>
<dbReference type="CDD" id="cd00082">
    <property type="entry name" value="HisKA"/>
    <property type="match status" value="1"/>
</dbReference>
<feature type="transmembrane region" description="Helical" evidence="7">
    <location>
        <begin position="330"/>
        <end position="349"/>
    </location>
</feature>
<feature type="coiled-coil region" evidence="6">
    <location>
        <begin position="399"/>
        <end position="528"/>
    </location>
</feature>
<keyword evidence="3" id="KW-0597">Phosphoprotein</keyword>
<dbReference type="InterPro" id="IPR011622">
    <property type="entry name" value="7TMR_DISM_rcpt_extracell_dom2"/>
</dbReference>
<dbReference type="Proteomes" id="UP000199513">
    <property type="component" value="Unassembled WGS sequence"/>
</dbReference>
<keyword evidence="7" id="KW-0472">Membrane</keyword>
<sequence>MLGLICSMLMAFCASAQETIVLVEKNQTIDINALCYFFEDKQSVFSIEKVKEKNWEIQFTKSSRSIPNFGIVSYPIWCKFTVKNLTGEPCFLFIKSATIDSLTLYISQDSSSRFATKNTGYYLPLNQRDLPTAFAYVFALSPSSQPLTYYLKITSTNSIYLPLKIGTKDAIWKEVSQFQSIDALFFGIITFAILYNLFLYFSLREVCYLYYVFFGIGLILNAVYHWGYFLLLSEKLNIGFYHYPYTSIGVLAVSATLFTMSFLHTAKYTPRMHLAFKGFAFFFIAYWFFDIFKILPLQTLRIIFSIVVLLIFPLYFYGAAQVYRQGFKPALFYLLAWGVFLLTAVWMILSNLGIFPAAFFINYQLQIGAALEMLLLSFALAHRIKILEEEKIKTQSLLLNSLQTNERQLKQQQSDLEEQIQERNLDLQNRQEEILRQNEELLAQQEEMQRQKSVIEQQNQELFLQNRRMKANEAVLQKAYFKLTQAQKTIQEQHEQLKKYNENLEAQIQERTQQIAKANAELIKQNNQLEQFAFITAHNLRSPVARILGLANILDTKNLNNSDNQFVLEKMIVVAHELETVIKDLNIILDIKKGINQIIEVIKFSEKLEKVKGLLENQIYDSKAQLEADFSQIDTIQSVSPYVESILYNLISNAIKYRNPKKVPYIKIKTEIQTDYVVLSVADNGLGIDLEANKGKIFTLYRRFHDHVEGKGLGLYLIKTQMETLGGKVEITSKLGEGTTFYVFFPRRPS</sequence>
<keyword evidence="7" id="KW-1133">Transmembrane helix</keyword>
<dbReference type="EMBL" id="FONY01000022">
    <property type="protein sequence ID" value="SFF25442.1"/>
    <property type="molecule type" value="Genomic_DNA"/>
</dbReference>
<evidence type="ECO:0000256" key="6">
    <source>
        <dbReference type="SAM" id="Coils"/>
    </source>
</evidence>
<dbReference type="Pfam" id="PF07695">
    <property type="entry name" value="7TMR-DISM_7TM"/>
    <property type="match status" value="1"/>
</dbReference>